<gene>
    <name evidence="1" type="ORF">ACOLOM_LOCUS9830</name>
</gene>
<dbReference type="EMBL" id="CAJVPT010029472">
    <property type="protein sequence ID" value="CAG8690973.1"/>
    <property type="molecule type" value="Genomic_DNA"/>
</dbReference>
<dbReference type="Proteomes" id="UP000789525">
    <property type="component" value="Unassembled WGS sequence"/>
</dbReference>
<evidence type="ECO:0000313" key="2">
    <source>
        <dbReference type="Proteomes" id="UP000789525"/>
    </source>
</evidence>
<name>A0ACA9P6D5_9GLOM</name>
<accession>A0ACA9P6D5</accession>
<protein>
    <submittedName>
        <fullName evidence="1">6898_t:CDS:1</fullName>
    </submittedName>
</protein>
<feature type="non-terminal residue" evidence="1">
    <location>
        <position position="297"/>
    </location>
</feature>
<keyword evidence="2" id="KW-1185">Reference proteome</keyword>
<comment type="caution">
    <text evidence="1">The sequence shown here is derived from an EMBL/GenBank/DDBJ whole genome shotgun (WGS) entry which is preliminary data.</text>
</comment>
<sequence>NATHHCPVESKEIAISITTCRNYEWIAHIHDIFDHPELSDDARDAALDELGYTARLARRLLVDGQGTIDPTIPFSFEPKRIHGLIYYKTDGSTDPHLRLLMAWDVALKSECRGVDPLEVAENAGKIIPEDAREKYDQKKADYWSDRFIKNVLNVFEETSQVKAVICIRCGDFKIRPNDDSWSKFTKHSPCTPKLTSLIPLQECFFTTHLEVVIGSRLSQRRFCPGSRRDKCVYPTLATNAPGDLMNDEARWLKGHRILLTSPPVTHAIPVPVFQVDIDTDTSNDPANARRIKDAETK</sequence>
<reference evidence="1" key="1">
    <citation type="submission" date="2021-06" db="EMBL/GenBank/DDBJ databases">
        <authorList>
            <person name="Kallberg Y."/>
            <person name="Tangrot J."/>
            <person name="Rosling A."/>
        </authorList>
    </citation>
    <scope>NUCLEOTIDE SEQUENCE</scope>
    <source>
        <strain evidence="1">CL356</strain>
    </source>
</reference>
<feature type="non-terminal residue" evidence="1">
    <location>
        <position position="1"/>
    </location>
</feature>
<organism evidence="1 2">
    <name type="scientific">Acaulospora colombiana</name>
    <dbReference type="NCBI Taxonomy" id="27376"/>
    <lineage>
        <taxon>Eukaryota</taxon>
        <taxon>Fungi</taxon>
        <taxon>Fungi incertae sedis</taxon>
        <taxon>Mucoromycota</taxon>
        <taxon>Glomeromycotina</taxon>
        <taxon>Glomeromycetes</taxon>
        <taxon>Diversisporales</taxon>
        <taxon>Acaulosporaceae</taxon>
        <taxon>Acaulospora</taxon>
    </lineage>
</organism>
<evidence type="ECO:0000313" key="1">
    <source>
        <dbReference type="EMBL" id="CAG8690973.1"/>
    </source>
</evidence>
<proteinExistence type="predicted"/>